<evidence type="ECO:0000313" key="2">
    <source>
        <dbReference type="Proteomes" id="UP001163324"/>
    </source>
</evidence>
<evidence type="ECO:0000313" key="1">
    <source>
        <dbReference type="EMBL" id="KAI9898158.1"/>
    </source>
</evidence>
<organism evidence="1 2">
    <name type="scientific">Trichothecium roseum</name>
    <dbReference type="NCBI Taxonomy" id="47278"/>
    <lineage>
        <taxon>Eukaryota</taxon>
        <taxon>Fungi</taxon>
        <taxon>Dikarya</taxon>
        <taxon>Ascomycota</taxon>
        <taxon>Pezizomycotina</taxon>
        <taxon>Sordariomycetes</taxon>
        <taxon>Hypocreomycetidae</taxon>
        <taxon>Hypocreales</taxon>
        <taxon>Hypocreales incertae sedis</taxon>
        <taxon>Trichothecium</taxon>
    </lineage>
</organism>
<comment type="caution">
    <text evidence="1">The sequence shown here is derived from an EMBL/GenBank/DDBJ whole genome shotgun (WGS) entry which is preliminary data.</text>
</comment>
<reference evidence="1" key="1">
    <citation type="submission" date="2022-10" db="EMBL/GenBank/DDBJ databases">
        <title>Complete Genome of Trichothecium roseum strain YXFP-22015, a Plant Pathogen Isolated from Citrus.</title>
        <authorList>
            <person name="Wang Y."/>
            <person name="Zhu L."/>
        </authorList>
    </citation>
    <scope>NUCLEOTIDE SEQUENCE</scope>
    <source>
        <strain evidence="1">YXFP-22015</strain>
    </source>
</reference>
<dbReference type="Proteomes" id="UP001163324">
    <property type="component" value="Chromosome 6"/>
</dbReference>
<name>A0ACC0UY61_9HYPO</name>
<sequence>MDQRGQDSGLGPRHDISSRVQKPESGADRLAALKARVSAAIDTSKAKGGLNVGLHPALQDLDSWKPPSSNKGGSSAQNQNRNSKLTALSAPKIQDGKNPYFDESLQGQPGGTGKQRQSRQLIFNQKGKYIQQANALRRQAALEAMKKRIAAQTRKAGIDDDLDVEKNFVVQEPPAVEWWDEGLIQGDSYDAIENESNWKTTTPDTIVTELIQHPVALEPPQERRAPPPKPMHLTSKEQAKIRRQRRMAELKEMQAKIRLGLVPAPPPKVKKGNLMRVLGDVAVKDPTAVEARVNREIAQRHDEHVQNNEERKLTKEQKQEKVAENQQKDAEKGIYVLVFKINSLANGQHRYKIGKNAEQLALTGTCVMHPKFNLVIVEGGQWSINKFKKLMLQRIDWTENAPSRDKGGKHGQIKDWLMAENERGELKDMSLNQCQLVFEGEQKARGFRKWGSKACETDNEARDTLARAKMDNMWQLAKGMA</sequence>
<keyword evidence="2" id="KW-1185">Reference proteome</keyword>
<gene>
    <name evidence="1" type="ORF">N3K66_006518</name>
</gene>
<dbReference type="EMBL" id="CM047945">
    <property type="protein sequence ID" value="KAI9898158.1"/>
    <property type="molecule type" value="Genomic_DNA"/>
</dbReference>
<accession>A0ACC0UY61</accession>
<proteinExistence type="predicted"/>
<protein>
    <submittedName>
        <fullName evidence="1">Uncharacterized protein</fullName>
    </submittedName>
</protein>